<dbReference type="AlphaFoldDB" id="A0AA97NLQ0"/>
<dbReference type="EMBL" id="JH792959">
    <property type="protein sequence ID" value="ELQ32443.1"/>
    <property type="molecule type" value="Genomic_DNA"/>
</dbReference>
<organism evidence="1">
    <name type="scientific">Pyricularia oryzae (strain Y34)</name>
    <name type="common">Rice blast fungus</name>
    <name type="synonym">Magnaporthe oryzae</name>
    <dbReference type="NCBI Taxonomy" id="1143189"/>
    <lineage>
        <taxon>Eukaryota</taxon>
        <taxon>Fungi</taxon>
        <taxon>Dikarya</taxon>
        <taxon>Ascomycota</taxon>
        <taxon>Pezizomycotina</taxon>
        <taxon>Sordariomycetes</taxon>
        <taxon>Sordariomycetidae</taxon>
        <taxon>Magnaporthales</taxon>
        <taxon>Pyriculariaceae</taxon>
        <taxon>Pyricularia</taxon>
    </lineage>
</organism>
<accession>A0AA97NLQ0</accession>
<dbReference type="Proteomes" id="UP000011086">
    <property type="component" value="Unassembled WGS sequence"/>
</dbReference>
<reference evidence="1" key="1">
    <citation type="journal article" date="2012" name="PLoS Genet.">
        <title>Comparative analysis of the genomes of two field isolates of the rice blast fungus Magnaporthe oryzae.</title>
        <authorList>
            <person name="Xue M."/>
            <person name="Yang J."/>
            <person name="Li Z."/>
            <person name="Hu S."/>
            <person name="Yao N."/>
            <person name="Dean R.A."/>
            <person name="Zhao W."/>
            <person name="Shen M."/>
            <person name="Zhang H."/>
            <person name="Li C."/>
            <person name="Liu L."/>
            <person name="Cao L."/>
            <person name="Xu X."/>
            <person name="Xing Y."/>
            <person name="Hsiang T."/>
            <person name="Zhang Z."/>
            <person name="Xu J.R."/>
            <person name="Peng Y.L."/>
        </authorList>
    </citation>
    <scope>NUCLEOTIDE SEQUENCE</scope>
    <source>
        <strain evidence="1">Y34</strain>
    </source>
</reference>
<proteinExistence type="predicted"/>
<gene>
    <name evidence="1" type="ORF">OOU_Y34scaffold01159g2</name>
</gene>
<name>A0AA97NLQ0_PYRO3</name>
<sequence>MHPMGRYVQPYWDRNLKTHGRIANLSIFVSAPWRGVYNYKETYRNEYLAIILADVLTQNRLTTSKPRTFL</sequence>
<protein>
    <submittedName>
        <fullName evidence="1">Uncharacterized protein</fullName>
    </submittedName>
</protein>
<evidence type="ECO:0000313" key="1">
    <source>
        <dbReference type="EMBL" id="ELQ32443.1"/>
    </source>
</evidence>